<dbReference type="PANTHER" id="PTHR31793:SF39">
    <property type="entry name" value="THIOESTERASE_THIOL ESTER DEHYDRASE-ISOMERASE"/>
    <property type="match status" value="1"/>
</dbReference>
<dbReference type="GO" id="GO:0047617">
    <property type="term" value="F:fatty acyl-CoA hydrolase activity"/>
    <property type="evidence" value="ECO:0007669"/>
    <property type="project" value="TreeGrafter"/>
</dbReference>
<name>A0A517L772_9PEZI</name>
<dbReference type="EMBL" id="CP042190">
    <property type="protein sequence ID" value="QDS71488.1"/>
    <property type="molecule type" value="Genomic_DNA"/>
</dbReference>
<organism evidence="2 3">
    <name type="scientific">Venturia effusa</name>
    <dbReference type="NCBI Taxonomy" id="50376"/>
    <lineage>
        <taxon>Eukaryota</taxon>
        <taxon>Fungi</taxon>
        <taxon>Dikarya</taxon>
        <taxon>Ascomycota</taxon>
        <taxon>Pezizomycotina</taxon>
        <taxon>Dothideomycetes</taxon>
        <taxon>Pleosporomycetidae</taxon>
        <taxon>Venturiales</taxon>
        <taxon>Venturiaceae</taxon>
        <taxon>Venturia</taxon>
    </lineage>
</organism>
<proteinExistence type="predicted"/>
<dbReference type="InterPro" id="IPR029069">
    <property type="entry name" value="HotDog_dom_sf"/>
</dbReference>
<dbReference type="OrthoDB" id="5538558at2759"/>
<evidence type="ECO:0000313" key="2">
    <source>
        <dbReference type="EMBL" id="QDS71488.1"/>
    </source>
</evidence>
<dbReference type="CDD" id="cd00586">
    <property type="entry name" value="4HBT"/>
    <property type="match status" value="1"/>
</dbReference>
<dbReference type="Pfam" id="PF13279">
    <property type="entry name" value="4HBT_2"/>
    <property type="match status" value="1"/>
</dbReference>
<dbReference type="InterPro" id="IPR050563">
    <property type="entry name" value="4-hydroxybenzoyl-CoA_TE"/>
</dbReference>
<reference evidence="2 3" key="1">
    <citation type="submission" date="2019-07" db="EMBL/GenBank/DDBJ databases">
        <title>Finished genome of Venturia effusa.</title>
        <authorList>
            <person name="Young C.A."/>
            <person name="Cox M.P."/>
            <person name="Ganley A.R.D."/>
            <person name="David W.J."/>
        </authorList>
    </citation>
    <scope>NUCLEOTIDE SEQUENCE [LARGE SCALE GENOMIC DNA]</scope>
    <source>
        <strain evidence="3">albino</strain>
    </source>
</reference>
<dbReference type="Gene3D" id="3.10.129.10">
    <property type="entry name" value="Hotdog Thioesterase"/>
    <property type="match status" value="1"/>
</dbReference>
<dbReference type="AlphaFoldDB" id="A0A517L772"/>
<keyword evidence="3" id="KW-1185">Reference proteome</keyword>
<dbReference type="SUPFAM" id="SSF54637">
    <property type="entry name" value="Thioesterase/thiol ester dehydrase-isomerase"/>
    <property type="match status" value="1"/>
</dbReference>
<feature type="region of interest" description="Disordered" evidence="1">
    <location>
        <begin position="16"/>
        <end position="44"/>
    </location>
</feature>
<sequence length="299" mass="33930">MAPRITCSRTVHTSLRLSKTQSSRFSTSPTHYNQPPPTPIETKPLNARWLNNTKTRLGKCITFGLKDDQVQEAGSILKELATDWRTLIAGSEGFLTGEGRRGLWNHAVVWGEMDSMWTKLAMADTPNKGHVNNVIYNRYAESARVNWTRNFAASIDPVHAHEWSQLGTNKGTGMILRSIKTDFKFPMTYPDHITVLHKLATPPSVSTDHFILDVVIFSERHQRPAARLVEDIVVYDYVRGKKAPLKPFMVDGFQQVWREQESARVEVGKRVNNIEERVREIEKASWDRADAVEDMGSAS</sequence>
<dbReference type="Proteomes" id="UP000316270">
    <property type="component" value="Chromosome 6"/>
</dbReference>
<feature type="compositionally biased region" description="Polar residues" evidence="1">
    <location>
        <begin position="16"/>
        <end position="33"/>
    </location>
</feature>
<dbReference type="PANTHER" id="PTHR31793">
    <property type="entry name" value="4-HYDROXYBENZOYL-COA THIOESTERASE FAMILY MEMBER"/>
    <property type="match status" value="1"/>
</dbReference>
<evidence type="ECO:0000313" key="3">
    <source>
        <dbReference type="Proteomes" id="UP000316270"/>
    </source>
</evidence>
<accession>A0A517L772</accession>
<gene>
    <name evidence="2" type="ORF">FKW77_004470</name>
</gene>
<protein>
    <recommendedName>
        <fullName evidence="4">Thioesterase domain-containing protein</fullName>
    </recommendedName>
</protein>
<evidence type="ECO:0008006" key="4">
    <source>
        <dbReference type="Google" id="ProtNLM"/>
    </source>
</evidence>
<evidence type="ECO:0000256" key="1">
    <source>
        <dbReference type="SAM" id="MobiDB-lite"/>
    </source>
</evidence>